<dbReference type="OMA" id="PKAMHVI"/>
<sequence length="84" mass="9533">MCQRQHLKTHRAYAPLSVGNSSARKPKAMHVILLPILHNLIPMDRVVGNFENKFKHLVKAESKGMALKLVGFYAVGWTLRKLVK</sequence>
<organism evidence="2">
    <name type="scientific">Drosophila sechellia</name>
    <name type="common">Fruit fly</name>
    <dbReference type="NCBI Taxonomy" id="7238"/>
    <lineage>
        <taxon>Eukaryota</taxon>
        <taxon>Metazoa</taxon>
        <taxon>Ecdysozoa</taxon>
        <taxon>Arthropoda</taxon>
        <taxon>Hexapoda</taxon>
        <taxon>Insecta</taxon>
        <taxon>Pterygota</taxon>
        <taxon>Neoptera</taxon>
        <taxon>Endopterygota</taxon>
        <taxon>Diptera</taxon>
        <taxon>Brachycera</taxon>
        <taxon>Muscomorpha</taxon>
        <taxon>Ephydroidea</taxon>
        <taxon>Drosophilidae</taxon>
        <taxon>Drosophila</taxon>
        <taxon>Sophophora</taxon>
    </lineage>
</organism>
<dbReference type="HOGENOM" id="CLU_2529891_0_0_1"/>
<evidence type="ECO:0000313" key="1">
    <source>
        <dbReference type="EMBL" id="EDW45190.1"/>
    </source>
</evidence>
<name>B4IC32_DROSE</name>
<reference evidence="1 2" key="1">
    <citation type="journal article" date="2007" name="Nature">
        <title>Evolution of genes and genomes on the Drosophila phylogeny.</title>
        <authorList>
            <consortium name="Drosophila 12 Genomes Consortium"/>
            <person name="Clark A.G."/>
            <person name="Eisen M.B."/>
            <person name="Smith D.R."/>
            <person name="Bergman C.M."/>
            <person name="Oliver B."/>
            <person name="Markow T.A."/>
            <person name="Kaufman T.C."/>
            <person name="Kellis M."/>
            <person name="Gelbart W."/>
            <person name="Iyer V.N."/>
            <person name="Pollard D.A."/>
            <person name="Sackton T.B."/>
            <person name="Larracuente A.M."/>
            <person name="Singh N.D."/>
            <person name="Abad J.P."/>
            <person name="Abt D.N."/>
            <person name="Adryan B."/>
            <person name="Aguade M."/>
            <person name="Akashi H."/>
            <person name="Anderson W.W."/>
            <person name="Aquadro C.F."/>
            <person name="Ardell D.H."/>
            <person name="Arguello R."/>
            <person name="Artieri C.G."/>
            <person name="Barbash D.A."/>
            <person name="Barker D."/>
            <person name="Barsanti P."/>
            <person name="Batterham P."/>
            <person name="Batzoglou S."/>
            <person name="Begun D."/>
            <person name="Bhutkar A."/>
            <person name="Blanco E."/>
            <person name="Bosak S.A."/>
            <person name="Bradley R.K."/>
            <person name="Brand A.D."/>
            <person name="Brent M.R."/>
            <person name="Brooks A.N."/>
            <person name="Brown R.H."/>
            <person name="Butlin R.K."/>
            <person name="Caggese C."/>
            <person name="Calvi B.R."/>
            <person name="Bernardo de Carvalho A."/>
            <person name="Caspi A."/>
            <person name="Castrezana S."/>
            <person name="Celniker S.E."/>
            <person name="Chang J.L."/>
            <person name="Chapple C."/>
            <person name="Chatterji S."/>
            <person name="Chinwalla A."/>
            <person name="Civetta A."/>
            <person name="Clifton S.W."/>
            <person name="Comeron J.M."/>
            <person name="Costello J.C."/>
            <person name="Coyne J.A."/>
            <person name="Daub J."/>
            <person name="David R.G."/>
            <person name="Delcher A.L."/>
            <person name="Delehaunty K."/>
            <person name="Do C.B."/>
            <person name="Ebling H."/>
            <person name="Edwards K."/>
            <person name="Eickbush T."/>
            <person name="Evans J.D."/>
            <person name="Filipski A."/>
            <person name="Findeiss S."/>
            <person name="Freyhult E."/>
            <person name="Fulton L."/>
            <person name="Fulton R."/>
            <person name="Garcia A.C."/>
            <person name="Gardiner A."/>
            <person name="Garfield D.A."/>
            <person name="Garvin B.E."/>
            <person name="Gibson G."/>
            <person name="Gilbert D."/>
            <person name="Gnerre S."/>
            <person name="Godfrey J."/>
            <person name="Good R."/>
            <person name="Gotea V."/>
            <person name="Gravely B."/>
            <person name="Greenberg A.J."/>
            <person name="Griffiths-Jones S."/>
            <person name="Gross S."/>
            <person name="Guigo R."/>
            <person name="Gustafson E.A."/>
            <person name="Haerty W."/>
            <person name="Hahn M.W."/>
            <person name="Halligan D.L."/>
            <person name="Halpern A.L."/>
            <person name="Halter G.M."/>
            <person name="Han M.V."/>
            <person name="Heger A."/>
            <person name="Hillier L."/>
            <person name="Hinrichs A.S."/>
            <person name="Holmes I."/>
            <person name="Hoskins R.A."/>
            <person name="Hubisz M.J."/>
            <person name="Hultmark D."/>
            <person name="Huntley M.A."/>
            <person name="Jaffe D.B."/>
            <person name="Jagadeeshan S."/>
            <person name="Jeck W.R."/>
            <person name="Johnson J."/>
            <person name="Jones C.D."/>
            <person name="Jordan W.C."/>
            <person name="Karpen G.H."/>
            <person name="Kataoka E."/>
            <person name="Keightley P.D."/>
            <person name="Kheradpour P."/>
            <person name="Kirkness E.F."/>
            <person name="Koerich L.B."/>
            <person name="Kristiansen K."/>
            <person name="Kudrna D."/>
            <person name="Kulathinal R.J."/>
            <person name="Kumar S."/>
            <person name="Kwok R."/>
            <person name="Lander E."/>
            <person name="Langley C.H."/>
            <person name="Lapoint R."/>
            <person name="Lazzaro B.P."/>
            <person name="Lee S.J."/>
            <person name="Levesque L."/>
            <person name="Li R."/>
            <person name="Lin C.F."/>
            <person name="Lin M.F."/>
            <person name="Lindblad-Toh K."/>
            <person name="Llopart A."/>
            <person name="Long M."/>
            <person name="Low L."/>
            <person name="Lozovsky E."/>
            <person name="Lu J."/>
            <person name="Luo M."/>
            <person name="Machado C.A."/>
            <person name="Makalowski W."/>
            <person name="Marzo M."/>
            <person name="Matsuda M."/>
            <person name="Matzkin L."/>
            <person name="McAllister B."/>
            <person name="McBride C.S."/>
            <person name="McKernan B."/>
            <person name="McKernan K."/>
            <person name="Mendez-Lago M."/>
            <person name="Minx P."/>
            <person name="Mollenhauer M.U."/>
            <person name="Montooth K."/>
            <person name="Mount S.M."/>
            <person name="Mu X."/>
            <person name="Myers E."/>
            <person name="Negre B."/>
            <person name="Newfeld S."/>
            <person name="Nielsen R."/>
            <person name="Noor M.A."/>
            <person name="O'Grady P."/>
            <person name="Pachter L."/>
            <person name="Papaceit M."/>
            <person name="Parisi M.J."/>
            <person name="Parisi M."/>
            <person name="Parts L."/>
            <person name="Pedersen J.S."/>
            <person name="Pesole G."/>
            <person name="Phillippy A.M."/>
            <person name="Ponting C.P."/>
            <person name="Pop M."/>
            <person name="Porcelli D."/>
            <person name="Powell J.R."/>
            <person name="Prohaska S."/>
            <person name="Pruitt K."/>
            <person name="Puig M."/>
            <person name="Quesneville H."/>
            <person name="Ram K.R."/>
            <person name="Rand D."/>
            <person name="Rasmussen M.D."/>
            <person name="Reed L.K."/>
            <person name="Reenan R."/>
            <person name="Reily A."/>
            <person name="Remington K.A."/>
            <person name="Rieger T.T."/>
            <person name="Ritchie M.G."/>
            <person name="Robin C."/>
            <person name="Rogers Y.H."/>
            <person name="Rohde C."/>
            <person name="Rozas J."/>
            <person name="Rubenfield M.J."/>
            <person name="Ruiz A."/>
            <person name="Russo S."/>
            <person name="Salzberg S.L."/>
            <person name="Sanchez-Gracia A."/>
            <person name="Saranga D.J."/>
            <person name="Sato H."/>
            <person name="Schaeffer S.W."/>
            <person name="Schatz M.C."/>
            <person name="Schlenke T."/>
            <person name="Schwartz R."/>
            <person name="Segarra C."/>
            <person name="Singh R.S."/>
            <person name="Sirot L."/>
            <person name="Sirota M."/>
            <person name="Sisneros N.B."/>
            <person name="Smith C.D."/>
            <person name="Smith T.F."/>
            <person name="Spieth J."/>
            <person name="Stage D.E."/>
            <person name="Stark A."/>
            <person name="Stephan W."/>
            <person name="Strausberg R.L."/>
            <person name="Strempel S."/>
            <person name="Sturgill D."/>
            <person name="Sutton G."/>
            <person name="Sutton G.G."/>
            <person name="Tao W."/>
            <person name="Teichmann S."/>
            <person name="Tobari Y.N."/>
            <person name="Tomimura Y."/>
            <person name="Tsolas J.M."/>
            <person name="Valente V.L."/>
            <person name="Venter E."/>
            <person name="Venter J.C."/>
            <person name="Vicario S."/>
            <person name="Vieira F.G."/>
            <person name="Vilella A.J."/>
            <person name="Villasante A."/>
            <person name="Walenz B."/>
            <person name="Wang J."/>
            <person name="Wasserman M."/>
            <person name="Watts T."/>
            <person name="Wilson D."/>
            <person name="Wilson R.K."/>
            <person name="Wing R.A."/>
            <person name="Wolfner M.F."/>
            <person name="Wong A."/>
            <person name="Wong G.K."/>
            <person name="Wu C.I."/>
            <person name="Wu G."/>
            <person name="Yamamoto D."/>
            <person name="Yang H.P."/>
            <person name="Yang S.P."/>
            <person name="Yorke J.A."/>
            <person name="Yoshida K."/>
            <person name="Zdobnov E."/>
            <person name="Zhang P."/>
            <person name="Zhang Y."/>
            <person name="Zimin A.V."/>
            <person name="Baldwin J."/>
            <person name="Abdouelleil A."/>
            <person name="Abdulkadir J."/>
            <person name="Abebe A."/>
            <person name="Abera B."/>
            <person name="Abreu J."/>
            <person name="Acer S.C."/>
            <person name="Aftuck L."/>
            <person name="Alexander A."/>
            <person name="An P."/>
            <person name="Anderson E."/>
            <person name="Anderson S."/>
            <person name="Arachi H."/>
            <person name="Azer M."/>
            <person name="Bachantsang P."/>
            <person name="Barry A."/>
            <person name="Bayul T."/>
            <person name="Berlin A."/>
            <person name="Bessette D."/>
            <person name="Bloom T."/>
            <person name="Blye J."/>
            <person name="Boguslavskiy L."/>
            <person name="Bonnet C."/>
            <person name="Boukhgalter B."/>
            <person name="Bourzgui I."/>
            <person name="Brown A."/>
            <person name="Cahill P."/>
            <person name="Channer S."/>
            <person name="Cheshatsang Y."/>
            <person name="Chuda L."/>
            <person name="Citroen M."/>
            <person name="Collymore A."/>
            <person name="Cooke P."/>
            <person name="Costello M."/>
            <person name="D'Aco K."/>
            <person name="Daza R."/>
            <person name="De Haan G."/>
            <person name="DeGray S."/>
            <person name="DeMaso C."/>
            <person name="Dhargay N."/>
            <person name="Dooley K."/>
            <person name="Dooley E."/>
            <person name="Doricent M."/>
            <person name="Dorje P."/>
            <person name="Dorjee K."/>
            <person name="Dupes A."/>
            <person name="Elong R."/>
            <person name="Falk J."/>
            <person name="Farina A."/>
            <person name="Faro S."/>
            <person name="Ferguson D."/>
            <person name="Fisher S."/>
            <person name="Foley C.D."/>
            <person name="Franke A."/>
            <person name="Friedrich D."/>
            <person name="Gadbois L."/>
            <person name="Gearin G."/>
            <person name="Gearin C.R."/>
            <person name="Giannoukos G."/>
            <person name="Goode T."/>
            <person name="Graham J."/>
            <person name="Grandbois E."/>
            <person name="Grewal S."/>
            <person name="Gyaltsen K."/>
            <person name="Hafez N."/>
            <person name="Hagos B."/>
            <person name="Hall J."/>
            <person name="Henson C."/>
            <person name="Hollinger A."/>
            <person name="Honan T."/>
            <person name="Huard M.D."/>
            <person name="Hughes L."/>
            <person name="Hurhula B."/>
            <person name="Husby M.E."/>
            <person name="Kamat A."/>
            <person name="Kanga B."/>
            <person name="Kashin S."/>
            <person name="Khazanovich D."/>
            <person name="Kisner P."/>
            <person name="Lance K."/>
            <person name="Lara M."/>
            <person name="Lee W."/>
            <person name="Lennon N."/>
            <person name="Letendre F."/>
            <person name="LeVine R."/>
            <person name="Lipovsky A."/>
            <person name="Liu X."/>
            <person name="Liu J."/>
            <person name="Liu S."/>
            <person name="Lokyitsang T."/>
            <person name="Lokyitsang Y."/>
            <person name="Lubonja R."/>
            <person name="Lui A."/>
            <person name="MacDonald P."/>
            <person name="Magnisalis V."/>
            <person name="Maru K."/>
            <person name="Matthews C."/>
            <person name="McCusker W."/>
            <person name="McDonough S."/>
            <person name="Mehta T."/>
            <person name="Meldrim J."/>
            <person name="Meneus L."/>
            <person name="Mihai O."/>
            <person name="Mihalev A."/>
            <person name="Mihova T."/>
            <person name="Mittelman R."/>
            <person name="Mlenga V."/>
            <person name="Montmayeur A."/>
            <person name="Mulrain L."/>
            <person name="Navidi A."/>
            <person name="Naylor J."/>
            <person name="Negash T."/>
            <person name="Nguyen T."/>
            <person name="Nguyen N."/>
            <person name="Nicol R."/>
            <person name="Norbu C."/>
            <person name="Norbu N."/>
            <person name="Novod N."/>
            <person name="O'Neill B."/>
            <person name="Osman S."/>
            <person name="Markiewicz E."/>
            <person name="Oyono O.L."/>
            <person name="Patti C."/>
            <person name="Phunkhang P."/>
            <person name="Pierre F."/>
            <person name="Priest M."/>
            <person name="Raghuraman S."/>
            <person name="Rege F."/>
            <person name="Reyes R."/>
            <person name="Rise C."/>
            <person name="Rogov P."/>
            <person name="Ross K."/>
            <person name="Ryan E."/>
            <person name="Settipalli S."/>
            <person name="Shea T."/>
            <person name="Sherpa N."/>
            <person name="Shi L."/>
            <person name="Shih D."/>
            <person name="Sparrow T."/>
            <person name="Spaulding J."/>
            <person name="Stalker J."/>
            <person name="Stange-Thomann N."/>
            <person name="Stavropoulos S."/>
            <person name="Stone C."/>
            <person name="Strader C."/>
            <person name="Tesfaye S."/>
            <person name="Thomson T."/>
            <person name="Thoulutsang Y."/>
            <person name="Thoulutsang D."/>
            <person name="Topham K."/>
            <person name="Topping I."/>
            <person name="Tsamla T."/>
            <person name="Vassiliev H."/>
            <person name="Vo A."/>
            <person name="Wangchuk T."/>
            <person name="Wangdi T."/>
            <person name="Weiand M."/>
            <person name="Wilkinson J."/>
            <person name="Wilson A."/>
            <person name="Yadav S."/>
            <person name="Young G."/>
            <person name="Yu Q."/>
            <person name="Zembek L."/>
            <person name="Zhong D."/>
            <person name="Zimmer A."/>
            <person name="Zwirko Z."/>
            <person name="Jaffe D.B."/>
            <person name="Alvarez P."/>
            <person name="Brockman W."/>
            <person name="Butler J."/>
            <person name="Chin C."/>
            <person name="Gnerre S."/>
            <person name="Grabherr M."/>
            <person name="Kleber M."/>
            <person name="Mauceli E."/>
            <person name="MacCallum I."/>
        </authorList>
    </citation>
    <scope>NUCLEOTIDE SEQUENCE [LARGE SCALE GENOMIC DNA]</scope>
    <source>
        <strain evidence="2">Rob3c / Tucson 14021-0248.25</strain>
    </source>
</reference>
<dbReference type="AlphaFoldDB" id="B4IC32"/>
<protein>
    <submittedName>
        <fullName evidence="1">GM10362</fullName>
    </submittedName>
</protein>
<dbReference type="Proteomes" id="UP000001292">
    <property type="component" value="Unassembled WGS sequence"/>
</dbReference>
<evidence type="ECO:0000313" key="2">
    <source>
        <dbReference type="Proteomes" id="UP000001292"/>
    </source>
</evidence>
<dbReference type="EMBL" id="CH480828">
    <property type="protein sequence ID" value="EDW45190.1"/>
    <property type="molecule type" value="Genomic_DNA"/>
</dbReference>
<gene>
    <name evidence="1" type="primary">Dsec\GM10362</name>
    <name evidence="1" type="ORF">Dsec_GM10362</name>
</gene>
<proteinExistence type="predicted"/>
<accession>B4IC32</accession>
<keyword evidence="2" id="KW-1185">Reference proteome</keyword>